<dbReference type="RefSeq" id="WP_190857526.1">
    <property type="nucleotide sequence ID" value="NZ_JACXIY010000001.1"/>
</dbReference>
<organism evidence="2 3">
    <name type="scientific">Paenibacillus arenilitoris</name>
    <dbReference type="NCBI Taxonomy" id="2772299"/>
    <lineage>
        <taxon>Bacteria</taxon>
        <taxon>Bacillati</taxon>
        <taxon>Bacillota</taxon>
        <taxon>Bacilli</taxon>
        <taxon>Bacillales</taxon>
        <taxon>Paenibacillaceae</taxon>
        <taxon>Paenibacillus</taxon>
    </lineage>
</organism>
<dbReference type="Proteomes" id="UP000632125">
    <property type="component" value="Unassembled WGS sequence"/>
</dbReference>
<feature type="compositionally biased region" description="Basic and acidic residues" evidence="1">
    <location>
        <begin position="140"/>
        <end position="150"/>
    </location>
</feature>
<gene>
    <name evidence="2" type="ORF">IDH41_01255</name>
</gene>
<evidence type="ECO:0000313" key="3">
    <source>
        <dbReference type="Proteomes" id="UP000632125"/>
    </source>
</evidence>
<keyword evidence="3" id="KW-1185">Reference proteome</keyword>
<dbReference type="EMBL" id="JACXIY010000001">
    <property type="protein sequence ID" value="MBD2867186.1"/>
    <property type="molecule type" value="Genomic_DNA"/>
</dbReference>
<comment type="caution">
    <text evidence="2">The sequence shown here is derived from an EMBL/GenBank/DDBJ whole genome shotgun (WGS) entry which is preliminary data.</text>
</comment>
<dbReference type="AlphaFoldDB" id="A0A927CJ79"/>
<protein>
    <submittedName>
        <fullName evidence="2">Uncharacterized protein</fullName>
    </submittedName>
</protein>
<accession>A0A927CJ79</accession>
<feature type="region of interest" description="Disordered" evidence="1">
    <location>
        <begin position="131"/>
        <end position="151"/>
    </location>
</feature>
<sequence>MLTVKPAKSKLERQEGMNHLWISYQPSMGATNVRIVLELPAGVYRSRNLNGFHENEADEIVVYEPGKADGFFIEIFTREAIDCGMKTIRAVLLLEDRHGTQHRLEQTVSLEVADEEDMDDVRIDDELIRRLKDLPPPGDGDERRDEDGKHRFIRLAPGPFSDLEKKYRIEG</sequence>
<evidence type="ECO:0000313" key="2">
    <source>
        <dbReference type="EMBL" id="MBD2867186.1"/>
    </source>
</evidence>
<reference evidence="2" key="1">
    <citation type="submission" date="2020-09" db="EMBL/GenBank/DDBJ databases">
        <title>A novel bacterium of genus Paenibacillus, isolated from South China Sea.</title>
        <authorList>
            <person name="Huang H."/>
            <person name="Mo K."/>
            <person name="Hu Y."/>
        </authorList>
    </citation>
    <scope>NUCLEOTIDE SEQUENCE</scope>
    <source>
        <strain evidence="2">IB182493</strain>
    </source>
</reference>
<evidence type="ECO:0000256" key="1">
    <source>
        <dbReference type="SAM" id="MobiDB-lite"/>
    </source>
</evidence>
<proteinExistence type="predicted"/>
<name>A0A927CJ79_9BACL</name>